<reference evidence="3 4" key="1">
    <citation type="submission" date="2019-12" db="EMBL/GenBank/DDBJ databases">
        <title>Whole genome sequencing of endophytic Actinobacterium Micromonospora sp. MPMI6T.</title>
        <authorList>
            <person name="Evv R."/>
            <person name="Podile A.R."/>
        </authorList>
    </citation>
    <scope>NUCLEOTIDE SEQUENCE [LARGE SCALE GENOMIC DNA]</scope>
    <source>
        <strain evidence="3 4">MPMI6</strain>
    </source>
</reference>
<feature type="non-terminal residue" evidence="3">
    <location>
        <position position="1"/>
    </location>
</feature>
<feature type="non-terminal residue" evidence="3">
    <location>
        <position position="417"/>
    </location>
</feature>
<evidence type="ECO:0000256" key="2">
    <source>
        <dbReference type="SAM" id="Phobius"/>
    </source>
</evidence>
<comment type="caution">
    <text evidence="3">The sequence shown here is derived from an EMBL/GenBank/DDBJ whole genome shotgun (WGS) entry which is preliminary data.</text>
</comment>
<name>A0ABS3W2C7_MICEH</name>
<keyword evidence="2" id="KW-0472">Membrane</keyword>
<proteinExistence type="predicted"/>
<keyword evidence="2" id="KW-1133">Transmembrane helix</keyword>
<organism evidence="3 4">
    <name type="scientific">Micromonospora echinofusca</name>
    <dbReference type="NCBI Taxonomy" id="47858"/>
    <lineage>
        <taxon>Bacteria</taxon>
        <taxon>Bacillati</taxon>
        <taxon>Actinomycetota</taxon>
        <taxon>Actinomycetes</taxon>
        <taxon>Micromonosporales</taxon>
        <taxon>Micromonosporaceae</taxon>
        <taxon>Micromonospora</taxon>
    </lineage>
</organism>
<protein>
    <submittedName>
        <fullName evidence="3">ABC transporter permease</fullName>
    </submittedName>
</protein>
<feature type="region of interest" description="Disordered" evidence="1">
    <location>
        <begin position="336"/>
        <end position="363"/>
    </location>
</feature>
<feature type="transmembrane region" description="Helical" evidence="2">
    <location>
        <begin position="51"/>
        <end position="70"/>
    </location>
</feature>
<evidence type="ECO:0000256" key="1">
    <source>
        <dbReference type="SAM" id="MobiDB-lite"/>
    </source>
</evidence>
<dbReference type="Proteomes" id="UP000823521">
    <property type="component" value="Unassembled WGS sequence"/>
</dbReference>
<feature type="transmembrane region" description="Helical" evidence="2">
    <location>
        <begin position="14"/>
        <end position="31"/>
    </location>
</feature>
<keyword evidence="4" id="KW-1185">Reference proteome</keyword>
<evidence type="ECO:0000313" key="4">
    <source>
        <dbReference type="Proteomes" id="UP000823521"/>
    </source>
</evidence>
<feature type="transmembrane region" description="Helical" evidence="2">
    <location>
        <begin position="102"/>
        <end position="122"/>
    </location>
</feature>
<keyword evidence="2" id="KW-0812">Transmembrane</keyword>
<evidence type="ECO:0000313" key="3">
    <source>
        <dbReference type="EMBL" id="MBO4210881.1"/>
    </source>
</evidence>
<accession>A0ABS3W2C7</accession>
<dbReference type="EMBL" id="WVUH01000656">
    <property type="protein sequence ID" value="MBO4210881.1"/>
    <property type="molecule type" value="Genomic_DNA"/>
</dbReference>
<gene>
    <name evidence="3" type="ORF">GSF22_33555</name>
</gene>
<sequence>ARSRPARSAAAQRIGLDLALVGLAGLAWFQLRQYSSPLAGANGRLGIDPLLAAAPTLGVLAGGVIALRLLPPATRFAERFVNRRPWTATMLGMWQAGRRPHAGPVLLLALAVGGSTLAWSLVTTWERSQVDQANHEVGADLRLVESDGAAPAGRAAQIAALPGVRQAVPGWRDDIRIGSDNVPATVVAVDAVAAADLVRLSDTLTDEPPRQLLDKLARARPQPAGVPVPAGAQRLTGTVRTPLIGGFFQPDITVNALFGTADGLVWRTPLPATPSTGEPRAFDVALPGAGDRELRFEGFELVGGPLAGTAYDLSVTGLRTVGADGTSQPVDLAAAGDWGAADGRGGSPVPAATASSADGGSVEVRYPAPRPTDFFDQVFVRYAVVRDTPVGAVPALVTPQVLDALDLKVGDRTPFQL</sequence>